<evidence type="ECO:0000256" key="2">
    <source>
        <dbReference type="SAM" id="Phobius"/>
    </source>
</evidence>
<dbReference type="OrthoDB" id="283553at2"/>
<gene>
    <name evidence="3" type="ORF">NBG4_20005</name>
</gene>
<name>A0A2U3QFT4_9BACT</name>
<dbReference type="Proteomes" id="UP000245125">
    <property type="component" value="Unassembled WGS sequence"/>
</dbReference>
<dbReference type="AlphaFoldDB" id="A0A2U3QFT4"/>
<dbReference type="EMBL" id="OUUY01000064">
    <property type="protein sequence ID" value="SPQ00199.1"/>
    <property type="molecule type" value="Genomic_DNA"/>
</dbReference>
<feature type="transmembrane region" description="Helical" evidence="2">
    <location>
        <begin position="7"/>
        <end position="35"/>
    </location>
</feature>
<dbReference type="Pfam" id="PF02325">
    <property type="entry name" value="CCB3_YggT"/>
    <property type="match status" value="1"/>
</dbReference>
<keyword evidence="2" id="KW-1133">Transmembrane helix</keyword>
<evidence type="ECO:0000313" key="4">
    <source>
        <dbReference type="Proteomes" id="UP000245125"/>
    </source>
</evidence>
<accession>A0A2U3QFT4</accession>
<keyword evidence="2" id="KW-0812">Transmembrane</keyword>
<reference evidence="4" key="1">
    <citation type="submission" date="2018-03" db="EMBL/GenBank/DDBJ databases">
        <authorList>
            <person name="Zecchin S."/>
        </authorList>
    </citation>
    <scope>NUCLEOTIDE SEQUENCE [LARGE SCALE GENOMIC DNA]</scope>
</reference>
<proteinExistence type="inferred from homology"/>
<dbReference type="PANTHER" id="PTHR33219">
    <property type="entry name" value="YLMG HOMOLOG PROTEIN 2, CHLOROPLASTIC"/>
    <property type="match status" value="1"/>
</dbReference>
<keyword evidence="4" id="KW-1185">Reference proteome</keyword>
<evidence type="ECO:0000256" key="1">
    <source>
        <dbReference type="ARBA" id="ARBA00010894"/>
    </source>
</evidence>
<dbReference type="GO" id="GO:0016020">
    <property type="term" value="C:membrane"/>
    <property type="evidence" value="ECO:0007669"/>
    <property type="project" value="InterPro"/>
</dbReference>
<sequence>MFVFGDLFISVATILDYVLGLYKWVVIIAALITWVNPDPYNPIVRFLHAVTEPVFKPIRRIIGYRLGPIDISPVIVIIVIIFLQSFLVRTIIKIGQQFGGG</sequence>
<feature type="transmembrane region" description="Helical" evidence="2">
    <location>
        <begin position="71"/>
        <end position="92"/>
    </location>
</feature>
<organism evidence="3 4">
    <name type="scientific">Candidatus Sulfobium mesophilum</name>
    <dbReference type="NCBI Taxonomy" id="2016548"/>
    <lineage>
        <taxon>Bacteria</taxon>
        <taxon>Pseudomonadati</taxon>
        <taxon>Nitrospirota</taxon>
        <taxon>Nitrospiria</taxon>
        <taxon>Nitrospirales</taxon>
        <taxon>Nitrospiraceae</taxon>
        <taxon>Candidatus Sulfobium</taxon>
    </lineage>
</organism>
<keyword evidence="2" id="KW-0472">Membrane</keyword>
<dbReference type="InterPro" id="IPR003425">
    <property type="entry name" value="CCB3/YggT"/>
</dbReference>
<comment type="similarity">
    <text evidence="1">Belongs to the YggT family.</text>
</comment>
<protein>
    <submittedName>
        <fullName evidence="3">Yggt family protein</fullName>
    </submittedName>
</protein>
<dbReference type="PANTHER" id="PTHR33219:SF14">
    <property type="entry name" value="PROTEIN COFACTOR ASSEMBLY OF COMPLEX C SUBUNIT B CCB3, CHLOROPLASTIC-RELATED"/>
    <property type="match status" value="1"/>
</dbReference>
<evidence type="ECO:0000313" key="3">
    <source>
        <dbReference type="EMBL" id="SPQ00199.1"/>
    </source>
</evidence>